<dbReference type="EMBL" id="CAKJTG010000028">
    <property type="protein sequence ID" value="CAG9610108.1"/>
    <property type="molecule type" value="Genomic_DNA"/>
</dbReference>
<gene>
    <name evidence="1" type="primary">fin</name>
    <name evidence="1" type="ORF">NEOCIP111885_03853</name>
</gene>
<comment type="caution">
    <text evidence="1">The sequence shown here is derived from an EMBL/GenBank/DDBJ whole genome shotgun (WGS) entry which is preliminary data.</text>
</comment>
<keyword evidence="2" id="KW-1185">Reference proteome</keyword>
<name>A0A9C7GD42_9BACI</name>
<reference evidence="1" key="1">
    <citation type="submission" date="2021-10" db="EMBL/GenBank/DDBJ databases">
        <authorList>
            <person name="Criscuolo A."/>
        </authorList>
    </citation>
    <scope>NUCLEOTIDE SEQUENCE</scope>
    <source>
        <strain evidence="1">CIP111885</strain>
    </source>
</reference>
<dbReference type="Pfam" id="PF10955">
    <property type="entry name" value="Fin"/>
    <property type="match status" value="1"/>
</dbReference>
<evidence type="ECO:0000313" key="1">
    <source>
        <dbReference type="EMBL" id="CAG9610108.1"/>
    </source>
</evidence>
<dbReference type="AlphaFoldDB" id="A0A9C7GD42"/>
<dbReference type="GO" id="GO:0010468">
    <property type="term" value="P:regulation of gene expression"/>
    <property type="evidence" value="ECO:0007669"/>
    <property type="project" value="InterPro"/>
</dbReference>
<dbReference type="RefSeq" id="WP_230498334.1">
    <property type="nucleotide sequence ID" value="NZ_CAKJTG010000028.1"/>
</dbReference>
<organism evidence="1 2">
    <name type="scientific">Pseudoneobacillus rhizosphaerae</name>
    <dbReference type="NCBI Taxonomy" id="2880968"/>
    <lineage>
        <taxon>Bacteria</taxon>
        <taxon>Bacillati</taxon>
        <taxon>Bacillota</taxon>
        <taxon>Bacilli</taxon>
        <taxon>Bacillales</taxon>
        <taxon>Bacillaceae</taxon>
        <taxon>Pseudoneobacillus</taxon>
    </lineage>
</organism>
<accession>A0A9C7GD42</accession>
<dbReference type="InterPro" id="IPR020115">
    <property type="entry name" value="Fin"/>
</dbReference>
<sequence>MAIHYHCRHCGQKLGSLNDLTLDYEPLGLHTLNQEEKNDMVHHHSSGDVYVQAICEDCQESLESNPDFHQYDYLIH</sequence>
<dbReference type="Proteomes" id="UP000789845">
    <property type="component" value="Unassembled WGS sequence"/>
</dbReference>
<proteinExistence type="predicted"/>
<evidence type="ECO:0000313" key="2">
    <source>
        <dbReference type="Proteomes" id="UP000789845"/>
    </source>
</evidence>
<protein>
    <submittedName>
        <fullName evidence="1">Anti-sigma-F factor Fin</fullName>
    </submittedName>
</protein>